<dbReference type="InterPro" id="IPR005502">
    <property type="entry name" value="Ribosyl_crysJ1"/>
</dbReference>
<dbReference type="Proteomes" id="UP000005824">
    <property type="component" value="Unassembled WGS sequence"/>
</dbReference>
<dbReference type="PANTHER" id="PTHR16222:SF12">
    <property type="entry name" value="ADP-RIBOSYLGLYCOHYDROLASE-RELATED"/>
    <property type="match status" value="1"/>
</dbReference>
<feature type="binding site" evidence="1">
    <location>
        <position position="68"/>
    </location>
    <ligand>
        <name>Mg(2+)</name>
        <dbReference type="ChEBI" id="CHEBI:18420"/>
        <label>1</label>
    </ligand>
</feature>
<dbReference type="InterPro" id="IPR050792">
    <property type="entry name" value="ADP-ribosylglycohydrolase"/>
</dbReference>
<sequence length="365" mass="39451">MNAVIEEPVATLTQLSQRRRDALAGTLIGTAVGDALGLPMEGLSARRQQKLFPRPLRHRFLGRYGMVSDDTEHAFMVGQALLESSDDILVFQRGLARRLRWWLIALPAGVGYATLRAILKLWLGLSPARSGVVSAGNGPAMRSALLGVYYASDPVRRHQFVRASAEITHRDVRAEVAALAVAEVGAWMAKRAEDLDALWKSLAELSTVTIWTDMVATLRGAMTNQMSVAEFARRVGAKDGVSGYALQSVPVAIYSALSHRNDFAKAMEEAIACGGDTDTVGAITGALVGARVGPTGIPHTWRQGIAEYPCSPAMLGRVAEKLAQHAEGESASGSLRYLWPISLLRNLVFLFVVLAHALRRSLPPY</sequence>
<accession>B4CZ90</accession>
<evidence type="ECO:0000313" key="2">
    <source>
        <dbReference type="EMBL" id="EDY20781.1"/>
    </source>
</evidence>
<dbReference type="GO" id="GO:0046872">
    <property type="term" value="F:metal ion binding"/>
    <property type="evidence" value="ECO:0007669"/>
    <property type="project" value="UniProtKB-KW"/>
</dbReference>
<dbReference type="AlphaFoldDB" id="B4CZ90"/>
<dbReference type="EMBL" id="ABVL01000004">
    <property type="protein sequence ID" value="EDY20781.1"/>
    <property type="molecule type" value="Genomic_DNA"/>
</dbReference>
<feature type="binding site" evidence="1">
    <location>
        <position position="69"/>
    </location>
    <ligand>
        <name>Mg(2+)</name>
        <dbReference type="ChEBI" id="CHEBI:18420"/>
        <label>1</label>
    </ligand>
</feature>
<organism evidence="2 3">
    <name type="scientific">Chthoniobacter flavus Ellin428</name>
    <dbReference type="NCBI Taxonomy" id="497964"/>
    <lineage>
        <taxon>Bacteria</taxon>
        <taxon>Pseudomonadati</taxon>
        <taxon>Verrucomicrobiota</taxon>
        <taxon>Spartobacteria</taxon>
        <taxon>Chthoniobacterales</taxon>
        <taxon>Chthoniobacteraceae</taxon>
        <taxon>Chthoniobacter</taxon>
    </lineage>
</organism>
<feature type="binding site" evidence="1">
    <location>
        <position position="278"/>
    </location>
    <ligand>
        <name>Mg(2+)</name>
        <dbReference type="ChEBI" id="CHEBI:18420"/>
        <label>1</label>
    </ligand>
</feature>
<dbReference type="PANTHER" id="PTHR16222">
    <property type="entry name" value="ADP-RIBOSYLGLYCOHYDROLASE"/>
    <property type="match status" value="1"/>
</dbReference>
<dbReference type="InParanoid" id="B4CZ90"/>
<evidence type="ECO:0000256" key="1">
    <source>
        <dbReference type="PIRSR" id="PIRSR605502-1"/>
    </source>
</evidence>
<keyword evidence="1" id="KW-0460">Magnesium</keyword>
<keyword evidence="1" id="KW-0479">Metal-binding</keyword>
<dbReference type="Gene3D" id="1.10.4080.10">
    <property type="entry name" value="ADP-ribosylation/Crystallin J1"/>
    <property type="match status" value="1"/>
</dbReference>
<reference evidence="2 3" key="1">
    <citation type="journal article" date="2011" name="J. Bacteriol.">
        <title>Genome sequence of Chthoniobacter flavus Ellin428, an aerobic heterotrophic soil bacterium.</title>
        <authorList>
            <person name="Kant R."/>
            <person name="van Passel M.W."/>
            <person name="Palva A."/>
            <person name="Lucas S."/>
            <person name="Lapidus A."/>
            <person name="Glavina Del Rio T."/>
            <person name="Dalin E."/>
            <person name="Tice H."/>
            <person name="Bruce D."/>
            <person name="Goodwin L."/>
            <person name="Pitluck S."/>
            <person name="Larimer F.W."/>
            <person name="Land M.L."/>
            <person name="Hauser L."/>
            <person name="Sangwan P."/>
            <person name="de Vos W.M."/>
            <person name="Janssen P.H."/>
            <person name="Smidt H."/>
        </authorList>
    </citation>
    <scope>NUCLEOTIDE SEQUENCE [LARGE SCALE GENOMIC DNA]</scope>
    <source>
        <strain evidence="2 3">Ellin428</strain>
    </source>
</reference>
<feature type="binding site" evidence="1">
    <location>
        <position position="70"/>
    </location>
    <ligand>
        <name>Mg(2+)</name>
        <dbReference type="ChEBI" id="CHEBI:18420"/>
        <label>1</label>
    </ligand>
</feature>
<name>B4CZ90_9BACT</name>
<feature type="binding site" evidence="1">
    <location>
        <position position="279"/>
    </location>
    <ligand>
        <name>Mg(2+)</name>
        <dbReference type="ChEBI" id="CHEBI:18420"/>
        <label>1</label>
    </ligand>
</feature>
<proteinExistence type="predicted"/>
<dbReference type="RefSeq" id="WP_006979303.1">
    <property type="nucleotide sequence ID" value="NZ_ABVL01000004.1"/>
</dbReference>
<keyword evidence="3" id="KW-1185">Reference proteome</keyword>
<dbReference type="SUPFAM" id="SSF101478">
    <property type="entry name" value="ADP-ribosylglycohydrolase"/>
    <property type="match status" value="1"/>
</dbReference>
<evidence type="ECO:0000313" key="3">
    <source>
        <dbReference type="Proteomes" id="UP000005824"/>
    </source>
</evidence>
<protein>
    <submittedName>
        <fullName evidence="2">ADP-ribosylation/Crystallin J1</fullName>
    </submittedName>
</protein>
<dbReference type="Pfam" id="PF03747">
    <property type="entry name" value="ADP_ribosyl_GH"/>
    <property type="match status" value="1"/>
</dbReference>
<comment type="caution">
    <text evidence="2">The sequence shown here is derived from an EMBL/GenBank/DDBJ whole genome shotgun (WGS) entry which is preliminary data.</text>
</comment>
<feature type="binding site" evidence="1">
    <location>
        <position position="276"/>
    </location>
    <ligand>
        <name>Mg(2+)</name>
        <dbReference type="ChEBI" id="CHEBI:18420"/>
        <label>1</label>
    </ligand>
</feature>
<dbReference type="STRING" id="497964.CfE428DRAFT_1978"/>
<dbReference type="InterPro" id="IPR036705">
    <property type="entry name" value="Ribosyl_crysJ1_sf"/>
</dbReference>
<gene>
    <name evidence="2" type="ORF">CfE428DRAFT_1978</name>
</gene>
<dbReference type="eggNOG" id="COG1397">
    <property type="taxonomic scope" value="Bacteria"/>
</dbReference>
<comment type="cofactor">
    <cofactor evidence="1">
        <name>Mg(2+)</name>
        <dbReference type="ChEBI" id="CHEBI:18420"/>
    </cofactor>
    <text evidence="1">Binds 2 magnesium ions per subunit.</text>
</comment>